<accession>A0A8B8E973</accession>
<dbReference type="AlphaFoldDB" id="A0A8B8E973"/>
<gene>
    <name evidence="3" type="primary">LOC111132980</name>
</gene>
<evidence type="ECO:0000313" key="3">
    <source>
        <dbReference type="RefSeq" id="XP_022336680.1"/>
    </source>
</evidence>
<keyword evidence="2" id="KW-1185">Reference proteome</keyword>
<sequence>MYLYPIGLSVLMLVSRAWGQNGNFGMRHNVVSNSFGQFHPWEPSYKPEMDYTSNLLENHYKQLAQQQQQGLSPFGPGYVDDDHFGPGFTDQRINHPSLPKQPGHVMILPPTSRGHASFNGHIGGFGFGGSGFDAPGIQFGVHHAPFYRPNVVSPMFLPYEKPSLMDKVGKFAKSDAGKAIGALAVGTILAKAVNN</sequence>
<evidence type="ECO:0000256" key="1">
    <source>
        <dbReference type="SAM" id="SignalP"/>
    </source>
</evidence>
<dbReference type="GeneID" id="111132980"/>
<feature type="signal peptide" evidence="1">
    <location>
        <begin position="1"/>
        <end position="19"/>
    </location>
</feature>
<proteinExistence type="predicted"/>
<evidence type="ECO:0000313" key="2">
    <source>
        <dbReference type="Proteomes" id="UP000694844"/>
    </source>
</evidence>
<dbReference type="Proteomes" id="UP000694844">
    <property type="component" value="Chromosome 5"/>
</dbReference>
<organism evidence="2 3">
    <name type="scientific">Crassostrea virginica</name>
    <name type="common">Eastern oyster</name>
    <dbReference type="NCBI Taxonomy" id="6565"/>
    <lineage>
        <taxon>Eukaryota</taxon>
        <taxon>Metazoa</taxon>
        <taxon>Spiralia</taxon>
        <taxon>Lophotrochozoa</taxon>
        <taxon>Mollusca</taxon>
        <taxon>Bivalvia</taxon>
        <taxon>Autobranchia</taxon>
        <taxon>Pteriomorphia</taxon>
        <taxon>Ostreida</taxon>
        <taxon>Ostreoidea</taxon>
        <taxon>Ostreidae</taxon>
        <taxon>Crassostrea</taxon>
    </lineage>
</organism>
<reference evidence="3" key="1">
    <citation type="submission" date="2025-08" db="UniProtKB">
        <authorList>
            <consortium name="RefSeq"/>
        </authorList>
    </citation>
    <scope>IDENTIFICATION</scope>
    <source>
        <tissue evidence="3">Whole sample</tissue>
    </source>
</reference>
<name>A0A8B8E973_CRAVI</name>
<dbReference type="RefSeq" id="XP_022336680.1">
    <property type="nucleotide sequence ID" value="XM_022480972.1"/>
</dbReference>
<keyword evidence="1" id="KW-0732">Signal</keyword>
<dbReference type="KEGG" id="cvn:111132980"/>
<protein>
    <submittedName>
        <fullName evidence="3">Uncharacterized protein LOC111132980</fullName>
    </submittedName>
</protein>
<feature type="chain" id="PRO_5034646825" evidence="1">
    <location>
        <begin position="20"/>
        <end position="195"/>
    </location>
</feature>